<dbReference type="InterPro" id="IPR013078">
    <property type="entry name" value="His_Pase_superF_clade-1"/>
</dbReference>
<dbReference type="PIRSF" id="PIRSF000709">
    <property type="entry name" value="6PFK_2-Ptase"/>
    <property type="match status" value="1"/>
</dbReference>
<dbReference type="EMBL" id="CP020559">
    <property type="protein sequence ID" value="ARE86859.1"/>
    <property type="molecule type" value="Genomic_DNA"/>
</dbReference>
<dbReference type="GO" id="GO:0043755">
    <property type="term" value="F:alpha-ribazole phosphatase activity"/>
    <property type="evidence" value="ECO:0007669"/>
    <property type="project" value="UniProtKB-UniRule"/>
</dbReference>
<dbReference type="PANTHER" id="PTHR46517">
    <property type="entry name" value="FRUCTOSE-2,6-BISPHOSPHATASE TIGAR"/>
    <property type="match status" value="1"/>
</dbReference>
<dbReference type="GO" id="GO:0009236">
    <property type="term" value="P:cobalamin biosynthetic process"/>
    <property type="evidence" value="ECO:0007669"/>
    <property type="project" value="UniProtKB-UniRule"/>
</dbReference>
<dbReference type="SMART" id="SM00855">
    <property type="entry name" value="PGAM"/>
    <property type="match status" value="1"/>
</dbReference>
<dbReference type="RefSeq" id="WP_070968046.1">
    <property type="nucleotide sequence ID" value="NZ_CP017603.1"/>
</dbReference>
<dbReference type="Proteomes" id="UP000177894">
    <property type="component" value="Chromosome"/>
</dbReference>
<organism evidence="6 8">
    <name type="scientific">Clostridium formicaceticum</name>
    <dbReference type="NCBI Taxonomy" id="1497"/>
    <lineage>
        <taxon>Bacteria</taxon>
        <taxon>Bacillati</taxon>
        <taxon>Bacillota</taxon>
        <taxon>Clostridia</taxon>
        <taxon>Eubacteriales</taxon>
        <taxon>Clostridiaceae</taxon>
        <taxon>Clostridium</taxon>
    </lineage>
</organism>
<dbReference type="Gene3D" id="3.40.50.1240">
    <property type="entry name" value="Phosphoglycerate mutase-like"/>
    <property type="match status" value="1"/>
</dbReference>
<dbReference type="InterPro" id="IPR051695">
    <property type="entry name" value="Phosphoglycerate_Mutase"/>
</dbReference>
<keyword evidence="1 6" id="KW-0378">Hydrolase</keyword>
<dbReference type="InterPro" id="IPR029033">
    <property type="entry name" value="His_PPase_superfam"/>
</dbReference>
<dbReference type="EC" id="3.1.3.73" evidence="2"/>
<evidence type="ECO:0000256" key="3">
    <source>
        <dbReference type="PIRSR" id="PIRSR613078-1"/>
    </source>
</evidence>
<dbReference type="PANTHER" id="PTHR46517:SF1">
    <property type="entry name" value="FRUCTOSE-2,6-BISPHOSPHATASE TIGAR"/>
    <property type="match status" value="1"/>
</dbReference>
<evidence type="ECO:0000313" key="8">
    <source>
        <dbReference type="Proteomes" id="UP000192478"/>
    </source>
</evidence>
<dbReference type="GO" id="GO:0004331">
    <property type="term" value="F:fructose-2,6-bisphosphate 2-phosphatase activity"/>
    <property type="evidence" value="ECO:0007669"/>
    <property type="project" value="TreeGrafter"/>
</dbReference>
<dbReference type="NCBIfam" id="TIGR03162">
    <property type="entry name" value="ribazole_cobC"/>
    <property type="match status" value="1"/>
</dbReference>
<evidence type="ECO:0000313" key="6">
    <source>
        <dbReference type="EMBL" id="ARE86859.1"/>
    </source>
</evidence>
<dbReference type="Proteomes" id="UP000192478">
    <property type="component" value="Chromosome"/>
</dbReference>
<feature type="active site" description="Tele-phosphohistidine intermediate" evidence="3">
    <location>
        <position position="11"/>
    </location>
</feature>
<dbReference type="InterPro" id="IPR017578">
    <property type="entry name" value="Ribazole_CobC"/>
</dbReference>
<gene>
    <name evidence="6" type="primary">cobC</name>
    <name evidence="5" type="ORF">BJL90_11405</name>
    <name evidence="6" type="ORF">CLFO_11900</name>
</gene>
<evidence type="ECO:0000256" key="1">
    <source>
        <dbReference type="ARBA" id="ARBA00022801"/>
    </source>
</evidence>
<reference evidence="5 7" key="1">
    <citation type="submission" date="2016-10" db="EMBL/GenBank/DDBJ databases">
        <title>Complete Genome Sequence of Acetogen Clostridium formicoaceticum ATCC 27076.</title>
        <authorList>
            <person name="Bao T."/>
            <person name="Cheng C."/>
            <person name="Zhao J."/>
            <person name="Yang S.-T."/>
            <person name="Wang J."/>
            <person name="Wang M."/>
        </authorList>
    </citation>
    <scope>NUCLEOTIDE SEQUENCE [LARGE SCALE GENOMIC DNA]</scope>
    <source>
        <strain evidence="5 7">ATCC 27076</strain>
    </source>
</reference>
<accession>A0AAC9RJN9</accession>
<reference evidence="6 8" key="2">
    <citation type="submission" date="2017-03" db="EMBL/GenBank/DDBJ databases">
        <title>Complete sequence of Clostridium formicaceticum DSM 92.</title>
        <authorList>
            <person name="Poehlein A."/>
            <person name="Karl M."/>
            <person name="Bengelsdorf F.R."/>
            <person name="Duerre P."/>
            <person name="Daniel R."/>
        </authorList>
    </citation>
    <scope>NUCLEOTIDE SEQUENCE [LARGE SCALE GENOMIC DNA]</scope>
    <source>
        <strain evidence="6 8">DSM 92</strain>
    </source>
</reference>
<feature type="binding site" evidence="4">
    <location>
        <position position="60"/>
    </location>
    <ligand>
        <name>substrate</name>
    </ligand>
</feature>
<dbReference type="GO" id="GO:0045820">
    <property type="term" value="P:negative regulation of glycolytic process"/>
    <property type="evidence" value="ECO:0007669"/>
    <property type="project" value="TreeGrafter"/>
</dbReference>
<dbReference type="AlphaFoldDB" id="A0AAC9RJN9"/>
<dbReference type="KEGG" id="cfm:BJL90_11405"/>
<dbReference type="CDD" id="cd07067">
    <property type="entry name" value="HP_PGM_like"/>
    <property type="match status" value="1"/>
</dbReference>
<dbReference type="EMBL" id="CP017603">
    <property type="protein sequence ID" value="AOY76460.1"/>
    <property type="molecule type" value="Genomic_DNA"/>
</dbReference>
<dbReference type="SUPFAM" id="SSF53254">
    <property type="entry name" value="Phosphoglycerate mutase-like"/>
    <property type="match status" value="1"/>
</dbReference>
<keyword evidence="7" id="KW-1185">Reference proteome</keyword>
<proteinExistence type="predicted"/>
<evidence type="ECO:0000313" key="7">
    <source>
        <dbReference type="Proteomes" id="UP000177894"/>
    </source>
</evidence>
<dbReference type="GO" id="GO:0005829">
    <property type="term" value="C:cytosol"/>
    <property type="evidence" value="ECO:0007669"/>
    <property type="project" value="TreeGrafter"/>
</dbReference>
<evidence type="ECO:0000256" key="2">
    <source>
        <dbReference type="NCBIfam" id="TIGR03162"/>
    </source>
</evidence>
<name>A0AAC9RJN9_9CLOT</name>
<evidence type="ECO:0000256" key="4">
    <source>
        <dbReference type="PIRSR" id="PIRSR613078-2"/>
    </source>
</evidence>
<feature type="active site" description="Proton donor/acceptor" evidence="3">
    <location>
        <position position="86"/>
    </location>
</feature>
<sequence>MKHKNIYLIRHGDIGLQGRKCYIGTTNLPLSKQGVQQAQQLGLFFDEIQLEKVYCSDLDRCQNTAKIILKNKKEEVTRVIEKGLREIHMGRWENKSFDEIQKLYPEQFKKRGKDLVHFRPPEGESFWDLNLRVMKTFQEILHNMQGNILIVAHAGVNRIILCNLLNACLKNLFKIKQDYGCLNEIIVGKNHKLHIKKMNYVCHGGP</sequence>
<evidence type="ECO:0000313" key="5">
    <source>
        <dbReference type="EMBL" id="AOY76460.1"/>
    </source>
</evidence>
<protein>
    <recommendedName>
        <fullName evidence="2">Alpha-ribazole phosphatase</fullName>
        <ecNumber evidence="2">3.1.3.73</ecNumber>
    </recommendedName>
</protein>
<dbReference type="GO" id="GO:0043456">
    <property type="term" value="P:regulation of pentose-phosphate shunt"/>
    <property type="evidence" value="ECO:0007669"/>
    <property type="project" value="TreeGrafter"/>
</dbReference>
<dbReference type="Pfam" id="PF00300">
    <property type="entry name" value="His_Phos_1"/>
    <property type="match status" value="1"/>
</dbReference>